<gene>
    <name evidence="5 7" type="primary">rpmF</name>
    <name evidence="7" type="ordered locus">DEFDS_0148</name>
</gene>
<dbReference type="NCBIfam" id="TIGR01031">
    <property type="entry name" value="rpmF_bact"/>
    <property type="match status" value="1"/>
</dbReference>
<dbReference type="PANTHER" id="PTHR35534">
    <property type="entry name" value="50S RIBOSOMAL PROTEIN L32"/>
    <property type="match status" value="1"/>
</dbReference>
<dbReference type="KEGG" id="ddf:DEFDS_0148"/>
<evidence type="ECO:0000256" key="2">
    <source>
        <dbReference type="ARBA" id="ARBA00022980"/>
    </source>
</evidence>
<dbReference type="SUPFAM" id="SSF57829">
    <property type="entry name" value="Zn-binding ribosomal proteins"/>
    <property type="match status" value="1"/>
</dbReference>
<evidence type="ECO:0000256" key="4">
    <source>
        <dbReference type="ARBA" id="ARBA00035178"/>
    </source>
</evidence>
<dbReference type="InterPro" id="IPR044957">
    <property type="entry name" value="Ribosomal_bL32_bact"/>
</dbReference>
<dbReference type="OrthoDB" id="9801927at2"/>
<evidence type="ECO:0000256" key="1">
    <source>
        <dbReference type="ARBA" id="ARBA00008560"/>
    </source>
</evidence>
<accession>D3PAN7</accession>
<dbReference type="GO" id="GO:0015934">
    <property type="term" value="C:large ribosomal subunit"/>
    <property type="evidence" value="ECO:0007669"/>
    <property type="project" value="InterPro"/>
</dbReference>
<dbReference type="AlphaFoldDB" id="D3PAN7"/>
<reference evidence="7 8" key="1">
    <citation type="journal article" date="2010" name="DNA Res.">
        <title>Bacterial lifestyle in a deep-sea hydrothermal vent chimney revealed by the genome sequence of the thermophilic bacterium Deferribacter desulfuricans SSM1.</title>
        <authorList>
            <person name="Takaki Y."/>
            <person name="Shimamura S."/>
            <person name="Nakagawa S."/>
            <person name="Fukuhara Y."/>
            <person name="Horikawa H."/>
            <person name="Ankai A."/>
            <person name="Harada T."/>
            <person name="Hosoyama A."/>
            <person name="Oguchi A."/>
            <person name="Fukui S."/>
            <person name="Fujita N."/>
            <person name="Takami H."/>
            <person name="Takai K."/>
        </authorList>
    </citation>
    <scope>NUCLEOTIDE SEQUENCE [LARGE SCALE GENOMIC DNA]</scope>
    <source>
        <strain evidence="8">DSM 14783 / JCM 11476 / NBRC 101012 / SSM1</strain>
    </source>
</reference>
<dbReference type="eggNOG" id="COG0333">
    <property type="taxonomic scope" value="Bacteria"/>
</dbReference>
<dbReference type="EMBL" id="AP011529">
    <property type="protein sequence ID" value="BAI79660.1"/>
    <property type="molecule type" value="Genomic_DNA"/>
</dbReference>
<dbReference type="STRING" id="639282.DEFDS_0148"/>
<keyword evidence="2 5" id="KW-0689">Ribosomal protein</keyword>
<evidence type="ECO:0000256" key="6">
    <source>
        <dbReference type="SAM" id="MobiDB-lite"/>
    </source>
</evidence>
<proteinExistence type="inferred from homology"/>
<dbReference type="GO" id="GO:0003735">
    <property type="term" value="F:structural constituent of ribosome"/>
    <property type="evidence" value="ECO:0007669"/>
    <property type="project" value="InterPro"/>
</dbReference>
<dbReference type="GO" id="GO:0006412">
    <property type="term" value="P:translation"/>
    <property type="evidence" value="ECO:0007669"/>
    <property type="project" value="UniProtKB-UniRule"/>
</dbReference>
<dbReference type="Pfam" id="PF01783">
    <property type="entry name" value="Ribosomal_L32p"/>
    <property type="match status" value="1"/>
</dbReference>
<organism evidence="7 8">
    <name type="scientific">Deferribacter desulfuricans (strain DSM 14783 / JCM 11476 / NBRC 101012 / SSM1)</name>
    <dbReference type="NCBI Taxonomy" id="639282"/>
    <lineage>
        <taxon>Bacteria</taxon>
        <taxon>Pseudomonadati</taxon>
        <taxon>Deferribacterota</taxon>
        <taxon>Deferribacteres</taxon>
        <taxon>Deferribacterales</taxon>
        <taxon>Deferribacteraceae</taxon>
        <taxon>Deferribacter</taxon>
    </lineage>
</organism>
<dbReference type="HOGENOM" id="CLU_129084_1_3_0"/>
<protein>
    <recommendedName>
        <fullName evidence="4 5">Large ribosomal subunit protein bL32</fullName>
    </recommendedName>
</protein>
<evidence type="ECO:0000256" key="3">
    <source>
        <dbReference type="ARBA" id="ARBA00023274"/>
    </source>
</evidence>
<evidence type="ECO:0000313" key="7">
    <source>
        <dbReference type="EMBL" id="BAI79660.1"/>
    </source>
</evidence>
<dbReference type="InterPro" id="IPR011332">
    <property type="entry name" value="Ribosomal_zn-bd"/>
</dbReference>
<comment type="similarity">
    <text evidence="1 5">Belongs to the bacterial ribosomal protein bL32 family.</text>
</comment>
<dbReference type="InterPro" id="IPR002677">
    <property type="entry name" value="Ribosomal_bL32"/>
</dbReference>
<evidence type="ECO:0000313" key="8">
    <source>
        <dbReference type="Proteomes" id="UP000001520"/>
    </source>
</evidence>
<keyword evidence="3 5" id="KW-0687">Ribonucleoprotein</keyword>
<sequence length="60" mass="6775">MGAPKKKTTRLKRGHRRSHHHVKSGAFVKCDNCGELKIPHSVCPACGYYKKEQVLEVSEL</sequence>
<keyword evidence="8" id="KW-1185">Reference proteome</keyword>
<dbReference type="Proteomes" id="UP000001520">
    <property type="component" value="Chromosome"/>
</dbReference>
<feature type="region of interest" description="Disordered" evidence="6">
    <location>
        <begin position="1"/>
        <end position="20"/>
    </location>
</feature>
<dbReference type="RefSeq" id="WP_013006908.1">
    <property type="nucleotide sequence ID" value="NC_013939.1"/>
</dbReference>
<evidence type="ECO:0000256" key="5">
    <source>
        <dbReference type="HAMAP-Rule" id="MF_00340"/>
    </source>
</evidence>
<name>D3PAN7_DEFDS</name>
<dbReference type="HAMAP" id="MF_00340">
    <property type="entry name" value="Ribosomal_bL32"/>
    <property type="match status" value="1"/>
</dbReference>
<dbReference type="PANTHER" id="PTHR35534:SF1">
    <property type="entry name" value="LARGE RIBOSOMAL SUBUNIT PROTEIN BL32"/>
    <property type="match status" value="1"/>
</dbReference>